<evidence type="ECO:0000313" key="1">
    <source>
        <dbReference type="EMBL" id="KAJ0026385.1"/>
    </source>
</evidence>
<reference evidence="2" key="1">
    <citation type="journal article" date="2023" name="G3 (Bethesda)">
        <title>Genome assembly and association tests identify interacting loci associated with vigor, precocity, and sex in interspecific pistachio rootstocks.</title>
        <authorList>
            <person name="Palmer W."/>
            <person name="Jacygrad E."/>
            <person name="Sagayaradj S."/>
            <person name="Cavanaugh K."/>
            <person name="Han R."/>
            <person name="Bertier L."/>
            <person name="Beede B."/>
            <person name="Kafkas S."/>
            <person name="Golino D."/>
            <person name="Preece J."/>
            <person name="Michelmore R."/>
        </authorList>
    </citation>
    <scope>NUCLEOTIDE SEQUENCE [LARGE SCALE GENOMIC DNA]</scope>
</reference>
<name>A0ACC0Y120_9ROSI</name>
<comment type="caution">
    <text evidence="1">The sequence shown here is derived from an EMBL/GenBank/DDBJ whole genome shotgun (WGS) entry which is preliminary data.</text>
</comment>
<evidence type="ECO:0000313" key="2">
    <source>
        <dbReference type="Proteomes" id="UP001163603"/>
    </source>
</evidence>
<sequence length="47" mass="5410">MLQLKEIWWFNLLMITSGSIGLGLFSFSFMSFFSRTLLNLHFSSGFG</sequence>
<dbReference type="EMBL" id="CM047745">
    <property type="protein sequence ID" value="KAJ0026385.1"/>
    <property type="molecule type" value="Genomic_DNA"/>
</dbReference>
<accession>A0ACC0Y120</accession>
<proteinExistence type="predicted"/>
<dbReference type="Proteomes" id="UP001163603">
    <property type="component" value="Chromosome 10"/>
</dbReference>
<organism evidence="1 2">
    <name type="scientific">Pistacia integerrima</name>
    <dbReference type="NCBI Taxonomy" id="434235"/>
    <lineage>
        <taxon>Eukaryota</taxon>
        <taxon>Viridiplantae</taxon>
        <taxon>Streptophyta</taxon>
        <taxon>Embryophyta</taxon>
        <taxon>Tracheophyta</taxon>
        <taxon>Spermatophyta</taxon>
        <taxon>Magnoliopsida</taxon>
        <taxon>eudicotyledons</taxon>
        <taxon>Gunneridae</taxon>
        <taxon>Pentapetalae</taxon>
        <taxon>rosids</taxon>
        <taxon>malvids</taxon>
        <taxon>Sapindales</taxon>
        <taxon>Anacardiaceae</taxon>
        <taxon>Pistacia</taxon>
    </lineage>
</organism>
<protein>
    <submittedName>
        <fullName evidence="1">Uncharacterized protein</fullName>
    </submittedName>
</protein>
<gene>
    <name evidence="1" type="ORF">Pint_08800</name>
</gene>
<keyword evidence="2" id="KW-1185">Reference proteome</keyword>